<comment type="pathway">
    <text evidence="4">Organic acid metabolism; propanoate degradation.</text>
</comment>
<dbReference type="EMBL" id="JACHXI010000017">
    <property type="protein sequence ID" value="MBB3104582.1"/>
    <property type="molecule type" value="Genomic_DNA"/>
</dbReference>
<evidence type="ECO:0000256" key="9">
    <source>
        <dbReference type="ARBA" id="ARBA00022723"/>
    </source>
</evidence>
<dbReference type="NCBIfam" id="NF006757">
    <property type="entry name" value="PRK09277.1"/>
    <property type="match status" value="1"/>
</dbReference>
<evidence type="ECO:0000256" key="4">
    <source>
        <dbReference type="ARBA" id="ARBA00005026"/>
    </source>
</evidence>
<evidence type="ECO:0000313" key="19">
    <source>
        <dbReference type="Proteomes" id="UP000549250"/>
    </source>
</evidence>
<dbReference type="InterPro" id="IPR018136">
    <property type="entry name" value="Aconitase_4Fe-4S_BS"/>
</dbReference>
<dbReference type="Gene3D" id="3.20.19.10">
    <property type="entry name" value="Aconitase, domain 4"/>
    <property type="match status" value="1"/>
</dbReference>
<dbReference type="PROSITE" id="PS01244">
    <property type="entry name" value="ACONITASE_2"/>
    <property type="match status" value="1"/>
</dbReference>
<evidence type="ECO:0000313" key="18">
    <source>
        <dbReference type="EMBL" id="MBB3104582.1"/>
    </source>
</evidence>
<proteinExistence type="inferred from homology"/>
<dbReference type="Proteomes" id="UP000549250">
    <property type="component" value="Unassembled WGS sequence"/>
</dbReference>
<dbReference type="GO" id="GO:0051539">
    <property type="term" value="F:4 iron, 4 sulfur cluster binding"/>
    <property type="evidence" value="ECO:0007669"/>
    <property type="project" value="UniProtKB-KW"/>
</dbReference>
<dbReference type="CDD" id="cd01586">
    <property type="entry name" value="AcnA_IRP"/>
    <property type="match status" value="1"/>
</dbReference>
<dbReference type="FunFam" id="3.20.19.10:FF:000001">
    <property type="entry name" value="Aconitate hydratase"/>
    <property type="match status" value="1"/>
</dbReference>
<evidence type="ECO:0000256" key="15">
    <source>
        <dbReference type="RuleBase" id="RU361275"/>
    </source>
</evidence>
<dbReference type="PROSITE" id="PS00450">
    <property type="entry name" value="ACONITASE_1"/>
    <property type="match status" value="1"/>
</dbReference>
<comment type="function">
    <text evidence="15">Catalyzes the isomerization of citrate to isocitrate via cis-aconitate.</text>
</comment>
<evidence type="ECO:0000256" key="6">
    <source>
        <dbReference type="ARBA" id="ARBA00011245"/>
    </source>
</evidence>
<keyword evidence="19" id="KW-1185">Reference proteome</keyword>
<dbReference type="FunFam" id="3.30.499.10:FF:000002">
    <property type="entry name" value="Aconitate hydratase"/>
    <property type="match status" value="1"/>
</dbReference>
<accession>A0A839T563</accession>
<comment type="catalytic activity">
    <reaction evidence="14 15">
        <text>citrate = D-threo-isocitrate</text>
        <dbReference type="Rhea" id="RHEA:10336"/>
        <dbReference type="ChEBI" id="CHEBI:15562"/>
        <dbReference type="ChEBI" id="CHEBI:16947"/>
        <dbReference type="EC" id="4.2.1.3"/>
    </reaction>
</comment>
<dbReference type="InterPro" id="IPR044137">
    <property type="entry name" value="AcnA_IRP_Swivel"/>
</dbReference>
<dbReference type="InterPro" id="IPR036008">
    <property type="entry name" value="Aconitase_4Fe-4S_dom"/>
</dbReference>
<dbReference type="AlphaFoldDB" id="A0A839T563"/>
<evidence type="ECO:0000256" key="8">
    <source>
        <dbReference type="ARBA" id="ARBA00022532"/>
    </source>
</evidence>
<comment type="catalytic activity">
    <reaction evidence="1">
        <text>(2S,3R)-3-hydroxybutane-1,2,3-tricarboxylate = 2-methyl-cis-aconitate + H2O</text>
        <dbReference type="Rhea" id="RHEA:17941"/>
        <dbReference type="ChEBI" id="CHEBI:15377"/>
        <dbReference type="ChEBI" id="CHEBI:57429"/>
        <dbReference type="ChEBI" id="CHEBI:57872"/>
        <dbReference type="EC" id="4.2.1.99"/>
    </reaction>
</comment>
<evidence type="ECO:0000256" key="11">
    <source>
        <dbReference type="ARBA" id="ARBA00023004"/>
    </source>
</evidence>
<feature type="domain" description="Aconitase A/isopropylmalate dehydratase small subunit swivel" evidence="17">
    <location>
        <begin position="689"/>
        <end position="815"/>
    </location>
</feature>
<dbReference type="InterPro" id="IPR000573">
    <property type="entry name" value="AconitaseA/IPMdHydase_ssu_swvl"/>
</dbReference>
<dbReference type="Gene3D" id="6.10.190.10">
    <property type="match status" value="1"/>
</dbReference>
<dbReference type="GO" id="GO:0006099">
    <property type="term" value="P:tricarboxylic acid cycle"/>
    <property type="evidence" value="ECO:0007669"/>
    <property type="project" value="UniProtKB-UniPathway"/>
</dbReference>
<dbReference type="InterPro" id="IPR001030">
    <property type="entry name" value="Acoase/IPM_deHydtase_lsu_aba"/>
</dbReference>
<evidence type="ECO:0000256" key="2">
    <source>
        <dbReference type="ARBA" id="ARBA00001966"/>
    </source>
</evidence>
<dbReference type="FunFam" id="3.30.499.10:FF:000020">
    <property type="entry name" value="Aconitate hydratase A"/>
    <property type="match status" value="1"/>
</dbReference>
<evidence type="ECO:0000256" key="14">
    <source>
        <dbReference type="ARBA" id="ARBA00023501"/>
    </source>
</evidence>
<dbReference type="InterPro" id="IPR015931">
    <property type="entry name" value="Acnase/IPM_dHydase_lsu_aba_1/3"/>
</dbReference>
<keyword evidence="10" id="KW-0694">RNA-binding</keyword>
<dbReference type="NCBIfam" id="NF009520">
    <property type="entry name" value="PRK12881.1"/>
    <property type="match status" value="1"/>
</dbReference>
<evidence type="ECO:0000256" key="7">
    <source>
        <dbReference type="ARBA" id="ARBA00022485"/>
    </source>
</evidence>
<keyword evidence="7 15" id="KW-0004">4Fe-4S</keyword>
<evidence type="ECO:0000256" key="3">
    <source>
        <dbReference type="ARBA" id="ARBA00004717"/>
    </source>
</evidence>
<feature type="domain" description="Aconitase/3-isopropylmalate dehydratase large subunit alpha/beta/alpha" evidence="16">
    <location>
        <begin position="75"/>
        <end position="560"/>
    </location>
</feature>
<keyword evidence="12 15" id="KW-0411">Iron-sulfur</keyword>
<dbReference type="EC" id="4.2.1.3" evidence="15"/>
<keyword evidence="13 15" id="KW-0456">Lyase</keyword>
<protein>
    <recommendedName>
        <fullName evidence="15">Aconitate hydratase</fullName>
        <shortName evidence="15">Aconitase</shortName>
        <ecNumber evidence="15">4.2.1.3</ecNumber>
    </recommendedName>
</protein>
<dbReference type="SUPFAM" id="SSF52016">
    <property type="entry name" value="LeuD/IlvD-like"/>
    <property type="match status" value="1"/>
</dbReference>
<dbReference type="Gene3D" id="3.30.499.10">
    <property type="entry name" value="Aconitase, domain 3"/>
    <property type="match status" value="2"/>
</dbReference>
<keyword evidence="9" id="KW-0479">Metal-binding</keyword>
<comment type="caution">
    <text evidence="18">The sequence shown here is derived from an EMBL/GenBank/DDBJ whole genome shotgun (WGS) entry which is preliminary data.</text>
</comment>
<comment type="pathway">
    <text evidence="3">Carbohydrate metabolism; tricarboxylic acid cycle; isocitrate from oxaloacetate: step 2/2.</text>
</comment>
<organism evidence="18 19">
    <name type="scientific">Azomonas macrocytogenes</name>
    <name type="common">Azotobacter macrocytogenes</name>
    <dbReference type="NCBI Taxonomy" id="69962"/>
    <lineage>
        <taxon>Bacteria</taxon>
        <taxon>Pseudomonadati</taxon>
        <taxon>Pseudomonadota</taxon>
        <taxon>Gammaproteobacteria</taxon>
        <taxon>Pseudomonadales</taxon>
        <taxon>Pseudomonadaceae</taxon>
        <taxon>Azomonas</taxon>
    </lineage>
</organism>
<evidence type="ECO:0000256" key="5">
    <source>
        <dbReference type="ARBA" id="ARBA00007185"/>
    </source>
</evidence>
<evidence type="ECO:0000256" key="13">
    <source>
        <dbReference type="ARBA" id="ARBA00023239"/>
    </source>
</evidence>
<evidence type="ECO:0000259" key="16">
    <source>
        <dbReference type="Pfam" id="PF00330"/>
    </source>
</evidence>
<evidence type="ECO:0000256" key="1">
    <source>
        <dbReference type="ARBA" id="ARBA00000118"/>
    </source>
</evidence>
<dbReference type="InterPro" id="IPR015928">
    <property type="entry name" value="Aconitase/3IPM_dehydase_swvl"/>
</dbReference>
<dbReference type="NCBIfam" id="TIGR01341">
    <property type="entry name" value="aconitase_1"/>
    <property type="match status" value="1"/>
</dbReference>
<evidence type="ECO:0000256" key="12">
    <source>
        <dbReference type="ARBA" id="ARBA00023014"/>
    </source>
</evidence>
<dbReference type="CDD" id="cd01580">
    <property type="entry name" value="AcnA_IRP_Swivel"/>
    <property type="match status" value="1"/>
</dbReference>
<gene>
    <name evidence="18" type="ORF">FHR87_003007</name>
</gene>
<dbReference type="PRINTS" id="PR00415">
    <property type="entry name" value="ACONITASE"/>
</dbReference>
<keyword evidence="11 15" id="KW-0408">Iron</keyword>
<dbReference type="UniPathway" id="UPA00223">
    <property type="reaction ID" value="UER00718"/>
</dbReference>
<dbReference type="InterPro" id="IPR006249">
    <property type="entry name" value="Aconitase/IRP2"/>
</dbReference>
<dbReference type="Pfam" id="PF00330">
    <property type="entry name" value="Aconitase"/>
    <property type="match status" value="1"/>
</dbReference>
<name>A0A839T563_AZOMA</name>
<dbReference type="GO" id="GO:0003994">
    <property type="term" value="F:aconitate hydratase activity"/>
    <property type="evidence" value="ECO:0007669"/>
    <property type="project" value="UniProtKB-EC"/>
</dbReference>
<dbReference type="PANTHER" id="PTHR11670">
    <property type="entry name" value="ACONITASE/IRON-RESPONSIVE ELEMENT FAMILY MEMBER"/>
    <property type="match status" value="1"/>
</dbReference>
<evidence type="ECO:0000256" key="10">
    <source>
        <dbReference type="ARBA" id="ARBA00022884"/>
    </source>
</evidence>
<dbReference type="RefSeq" id="WP_183167431.1">
    <property type="nucleotide sequence ID" value="NZ_JACHXI010000017.1"/>
</dbReference>
<reference evidence="18 19" key="1">
    <citation type="submission" date="2020-08" db="EMBL/GenBank/DDBJ databases">
        <title>Genomic Encyclopedia of Type Strains, Phase III (KMG-III): the genomes of soil and plant-associated and newly described type strains.</title>
        <authorList>
            <person name="Whitman W."/>
        </authorList>
    </citation>
    <scope>NUCLEOTIDE SEQUENCE [LARGE SCALE GENOMIC DNA]</scope>
    <source>
        <strain evidence="18 19">CECT 4462</strain>
    </source>
</reference>
<dbReference type="SUPFAM" id="SSF53732">
    <property type="entry name" value="Aconitase iron-sulfur domain"/>
    <property type="match status" value="1"/>
</dbReference>
<comment type="cofactor">
    <cofactor evidence="2">
        <name>[4Fe-4S] cluster</name>
        <dbReference type="ChEBI" id="CHEBI:49883"/>
    </cofactor>
</comment>
<dbReference type="GO" id="GO:0047456">
    <property type="term" value="F:2-methylisocitrate dehydratase activity"/>
    <property type="evidence" value="ECO:0007669"/>
    <property type="project" value="UniProtKB-EC"/>
</dbReference>
<sequence length="890" mass="97273">MPSLDSLDCRRSLEVAGKTYHYFSLPEAARHLGDISRLPASLKVLLENLLRWEDGATVHKKDFIALANWLKKRSSNQEIQYRPARVLMQDFTGVPAIVDLAAMRDAVSRAGADPQKINPLSPVDLVIDHSVMVDHFGSDRAFQENVEIEMQRNGERYAFLRWGQQAFDNFRVVPPGTGICHQVNLEYLGQVVWTRDENGDTYAYPDTLVGTDSHTTMINGLGILGWGVGGIEAEAAMLGQPVSMLIPEVVGFRLTGKLQEGMTATDLVLTVTQMLRKQGVVGKFVEFFGPGLDNLPLADRATISNMAPEYGATCGFFPVDQVTIDYLRLTGRDESRIALVEAYSKAQGLWRDSNTPDPVFTHTLELELADVVPSLAGPKRPQDRVALSDIGASFDLLLETTGKRQQAETAFEVKDEDFPLKHGAVVIAAITSCTNTSNPNVLMAAGLLAKKAVERGLQRQPWVKSSLAPGSKVVTDYLEKAGLTPYLNQLGFNLVGYGCTTCIGNSGPLSEPIGQAITDNDLIVSSVLSGNRNFEGRVHPLVKANWLASPPLVVAFALAGTTRIDLSREPLGFDDKNQPVYLKEIWPSSSEINAAVSQIDGSMFRRRYANVFDGDKNWQAISVGTGDTYEWNADSSYVQNPPFFEDIDKPAASPEDIEGARILALFGDSITTDHISPAGNIKANSPAGLYLQQLGVAPEDFNSYGSRRGNHEVMMRGTFANIRIKNEMLGGEEGGNTLYQPDGEKMSIYAAAMRYQSQNTPLVVIAGKEYGTGSSRDWAAKGTNLLGVKAVIAESFERIHRSNLIGMGVLALQFINGQTRQSLGLTGREILSIHGLSADIEPQQTLGVTIERPDGSHDTFEVLCRIDTTNEVQYFKAGGILHYVLRSLIK</sequence>
<comment type="similarity">
    <text evidence="5 15">Belongs to the aconitase/IPM isomerase family.</text>
</comment>
<dbReference type="Pfam" id="PF00694">
    <property type="entry name" value="Aconitase_C"/>
    <property type="match status" value="1"/>
</dbReference>
<comment type="subunit">
    <text evidence="6">Monomer.</text>
</comment>
<dbReference type="GO" id="GO:0046872">
    <property type="term" value="F:metal ion binding"/>
    <property type="evidence" value="ECO:0007669"/>
    <property type="project" value="UniProtKB-KW"/>
</dbReference>
<keyword evidence="8" id="KW-0816">Tricarboxylic acid cycle</keyword>
<dbReference type="GO" id="GO:0003723">
    <property type="term" value="F:RNA binding"/>
    <property type="evidence" value="ECO:0007669"/>
    <property type="project" value="UniProtKB-KW"/>
</dbReference>
<evidence type="ECO:0000259" key="17">
    <source>
        <dbReference type="Pfam" id="PF00694"/>
    </source>
</evidence>